<organism evidence="1">
    <name type="scientific">gut metagenome</name>
    <dbReference type="NCBI Taxonomy" id="749906"/>
    <lineage>
        <taxon>unclassified sequences</taxon>
        <taxon>metagenomes</taxon>
        <taxon>organismal metagenomes</taxon>
    </lineage>
</organism>
<evidence type="ECO:0000313" key="1">
    <source>
        <dbReference type="EMBL" id="EJX04772.1"/>
    </source>
</evidence>
<proteinExistence type="predicted"/>
<protein>
    <submittedName>
        <fullName evidence="1">Uncharacterized protein</fullName>
    </submittedName>
</protein>
<reference evidence="1" key="1">
    <citation type="journal article" date="2012" name="PLoS ONE">
        <title>Gene sets for utilization of primary and secondary nutrition supplies in the distal gut of endangered iberian lynx.</title>
        <authorList>
            <person name="Alcaide M."/>
            <person name="Messina E."/>
            <person name="Richter M."/>
            <person name="Bargiela R."/>
            <person name="Peplies J."/>
            <person name="Huws S.A."/>
            <person name="Newbold C.J."/>
            <person name="Golyshin P.N."/>
            <person name="Simon M.A."/>
            <person name="Lopez G."/>
            <person name="Yakimov M.M."/>
            <person name="Ferrer M."/>
        </authorList>
    </citation>
    <scope>NUCLEOTIDE SEQUENCE</scope>
</reference>
<dbReference type="AlphaFoldDB" id="J9GBS2"/>
<name>J9GBS2_9ZZZZ</name>
<comment type="caution">
    <text evidence="1">The sequence shown here is derived from an EMBL/GenBank/DDBJ whole genome shotgun (WGS) entry which is preliminary data.</text>
</comment>
<sequence length="56" mass="6233">MNKSLKTALNPTFQPPTCQALAGQARSRQALSEHPVHPTFLPKQTSNFKTYSFTIT</sequence>
<dbReference type="EMBL" id="AMCI01001690">
    <property type="protein sequence ID" value="EJX04772.1"/>
    <property type="molecule type" value="Genomic_DNA"/>
</dbReference>
<gene>
    <name evidence="1" type="ORF">EVA_07118</name>
</gene>
<accession>J9GBS2</accession>